<name>A0A7I7LIS7_9MYCO</name>
<reference evidence="1 2" key="1">
    <citation type="journal article" date="2019" name="Emerg. Microbes Infect.">
        <title>Comprehensive subspecies identification of 175 nontuberculous mycobacteria species based on 7547 genomic profiles.</title>
        <authorList>
            <person name="Matsumoto Y."/>
            <person name="Kinjo T."/>
            <person name="Motooka D."/>
            <person name="Nabeya D."/>
            <person name="Jung N."/>
            <person name="Uechi K."/>
            <person name="Horii T."/>
            <person name="Iida T."/>
            <person name="Fujita J."/>
            <person name="Nakamura S."/>
        </authorList>
    </citation>
    <scope>NUCLEOTIDE SEQUENCE [LARGE SCALE GENOMIC DNA]</scope>
    <source>
        <strain evidence="1 2">JCM 12657</strain>
    </source>
</reference>
<keyword evidence="2" id="KW-1185">Reference proteome</keyword>
<evidence type="ECO:0000313" key="2">
    <source>
        <dbReference type="Proteomes" id="UP000467164"/>
    </source>
</evidence>
<evidence type="ECO:0000313" key="1">
    <source>
        <dbReference type="EMBL" id="BBX59497.1"/>
    </source>
</evidence>
<dbReference type="EMBL" id="AP022572">
    <property type="protein sequence ID" value="BBX59497.1"/>
    <property type="molecule type" value="Genomic_DNA"/>
</dbReference>
<organism evidence="1 2">
    <name type="scientific">Mycobacterium shottsii</name>
    <dbReference type="NCBI Taxonomy" id="133549"/>
    <lineage>
        <taxon>Bacteria</taxon>
        <taxon>Bacillati</taxon>
        <taxon>Actinomycetota</taxon>
        <taxon>Actinomycetes</taxon>
        <taxon>Mycobacteriales</taxon>
        <taxon>Mycobacteriaceae</taxon>
        <taxon>Mycobacterium</taxon>
        <taxon>Mycobacterium ulcerans group</taxon>
    </lineage>
</organism>
<proteinExistence type="predicted"/>
<evidence type="ECO:0008006" key="3">
    <source>
        <dbReference type="Google" id="ProtNLM"/>
    </source>
</evidence>
<sequence length="101" mass="10379">MAALAAAPTPVEVVNTLTKIVSDDYATLLPLADIGTAFVITMPTYDATLFADQLLQGNLINAFGYPIAADVGLTAISGGVVALVAIGTLQSNIKDLQSLFP</sequence>
<gene>
    <name evidence="1" type="ORF">MSHO_48420</name>
</gene>
<dbReference type="Proteomes" id="UP000467164">
    <property type="component" value="Chromosome"/>
</dbReference>
<protein>
    <recommendedName>
        <fullName evidence="3">PE family protein</fullName>
    </recommendedName>
</protein>
<dbReference type="AlphaFoldDB" id="A0A7I7LIS7"/>
<dbReference type="KEGG" id="msho:MSHO_48420"/>
<accession>A0A7I7LIS7</accession>